<dbReference type="Pfam" id="PF04828">
    <property type="entry name" value="GFA"/>
    <property type="match status" value="1"/>
</dbReference>
<dbReference type="PANTHER" id="PTHR28620">
    <property type="entry name" value="CENTROMERE PROTEIN V"/>
    <property type="match status" value="1"/>
</dbReference>
<dbReference type="GO" id="GO:0046872">
    <property type="term" value="F:metal ion binding"/>
    <property type="evidence" value="ECO:0007669"/>
    <property type="project" value="UniProtKB-KW"/>
</dbReference>
<comment type="caution">
    <text evidence="5">The sequence shown here is derived from an EMBL/GenBank/DDBJ whole genome shotgun (WGS) entry which is preliminary data.</text>
</comment>
<reference evidence="6" key="1">
    <citation type="submission" date="2018-09" db="EMBL/GenBank/DDBJ databases">
        <authorList>
            <person name="Livingstone P.G."/>
            <person name="Whitworth D.E."/>
        </authorList>
    </citation>
    <scope>NUCLEOTIDE SEQUENCE [LARGE SCALE GENOMIC DNA]</scope>
    <source>
        <strain evidence="6">CA043D</strain>
    </source>
</reference>
<dbReference type="Gene3D" id="2.170.150.70">
    <property type="match status" value="1"/>
</dbReference>
<evidence type="ECO:0000256" key="3">
    <source>
        <dbReference type="ARBA" id="ARBA00022833"/>
    </source>
</evidence>
<name>A0A3A8KX08_9BACT</name>
<dbReference type="RefSeq" id="WP_120601352.1">
    <property type="nucleotide sequence ID" value="NZ_JABFJX010000013.1"/>
</dbReference>
<dbReference type="GO" id="GO:0016846">
    <property type="term" value="F:carbon-sulfur lyase activity"/>
    <property type="evidence" value="ECO:0007669"/>
    <property type="project" value="InterPro"/>
</dbReference>
<keyword evidence="6" id="KW-1185">Reference proteome</keyword>
<comment type="similarity">
    <text evidence="1">Belongs to the Gfa family.</text>
</comment>
<dbReference type="Proteomes" id="UP000268313">
    <property type="component" value="Unassembled WGS sequence"/>
</dbReference>
<evidence type="ECO:0000256" key="2">
    <source>
        <dbReference type="ARBA" id="ARBA00022723"/>
    </source>
</evidence>
<dbReference type="EMBL" id="RAWE01000010">
    <property type="protein sequence ID" value="RKH06544.1"/>
    <property type="molecule type" value="Genomic_DNA"/>
</dbReference>
<dbReference type="SUPFAM" id="SSF51316">
    <property type="entry name" value="Mss4-like"/>
    <property type="match status" value="1"/>
</dbReference>
<keyword evidence="2" id="KW-0479">Metal-binding</keyword>
<proteinExistence type="inferred from homology"/>
<gene>
    <name evidence="5" type="ORF">D7X32_05020</name>
</gene>
<evidence type="ECO:0000259" key="4">
    <source>
        <dbReference type="PROSITE" id="PS51891"/>
    </source>
</evidence>
<evidence type="ECO:0000313" key="6">
    <source>
        <dbReference type="Proteomes" id="UP000268313"/>
    </source>
</evidence>
<organism evidence="5 6">
    <name type="scientific">Corallococcus carmarthensis</name>
    <dbReference type="NCBI Taxonomy" id="2316728"/>
    <lineage>
        <taxon>Bacteria</taxon>
        <taxon>Pseudomonadati</taxon>
        <taxon>Myxococcota</taxon>
        <taxon>Myxococcia</taxon>
        <taxon>Myxococcales</taxon>
        <taxon>Cystobacterineae</taxon>
        <taxon>Myxococcaceae</taxon>
        <taxon>Corallococcus</taxon>
    </lineage>
</organism>
<dbReference type="AlphaFoldDB" id="A0A3A8KX08"/>
<dbReference type="InterPro" id="IPR052355">
    <property type="entry name" value="CENP-V-like"/>
</dbReference>
<dbReference type="InterPro" id="IPR011057">
    <property type="entry name" value="Mss4-like_sf"/>
</dbReference>
<dbReference type="PANTHER" id="PTHR28620:SF1">
    <property type="entry name" value="CENP-V_GFA DOMAIN-CONTAINING PROTEIN"/>
    <property type="match status" value="1"/>
</dbReference>
<sequence length="118" mass="13453">MILATCHCGRVSLEVQSEPAEVTDCNCSICRRYGVLWAYYSPRQVRVLTHEAAQDTYQWGEEKIAFHRCAHCGCVSHWASLDPARDRMGVNARLMPLELLSKVRVRHLDGADTEEYVD</sequence>
<feature type="domain" description="CENP-V/GFA" evidence="4">
    <location>
        <begin position="2"/>
        <end position="117"/>
    </location>
</feature>
<dbReference type="OrthoDB" id="9805575at2"/>
<keyword evidence="3" id="KW-0862">Zinc</keyword>
<dbReference type="PROSITE" id="PS51891">
    <property type="entry name" value="CENP_V_GFA"/>
    <property type="match status" value="1"/>
</dbReference>
<dbReference type="InterPro" id="IPR006913">
    <property type="entry name" value="CENP-V/GFA"/>
</dbReference>
<protein>
    <submittedName>
        <fullName evidence="5">GFA family protein</fullName>
    </submittedName>
</protein>
<accession>A0A3A8KX08</accession>
<evidence type="ECO:0000256" key="1">
    <source>
        <dbReference type="ARBA" id="ARBA00005495"/>
    </source>
</evidence>
<evidence type="ECO:0000313" key="5">
    <source>
        <dbReference type="EMBL" id="RKH06544.1"/>
    </source>
</evidence>